<keyword evidence="6 15" id="KW-0963">Cytoplasm</keyword>
<evidence type="ECO:0000256" key="7">
    <source>
        <dbReference type="ARBA" id="ARBA00022691"/>
    </source>
</evidence>
<dbReference type="SFLD" id="SFLDG01082">
    <property type="entry name" value="B12-binding_domain_containing"/>
    <property type="match status" value="1"/>
</dbReference>
<comment type="cofactor">
    <cofactor evidence="15 17">
        <name>[4Fe-4S] cluster</name>
        <dbReference type="ChEBI" id="CHEBI:49883"/>
    </cofactor>
    <text evidence="15 17">Binds 1 [4Fe-4S] cluster. The cluster is coordinated with 3 cysteines and an exchangeable S-adenosyl-L-methionine.</text>
</comment>
<dbReference type="GO" id="GO:0006782">
    <property type="term" value="P:protoporphyrinogen IX biosynthetic process"/>
    <property type="evidence" value="ECO:0007669"/>
    <property type="project" value="UniProtKB-UniPathway"/>
</dbReference>
<comment type="similarity">
    <text evidence="3 15">Belongs to the anaerobic coproporphyrinogen-III oxidase family.</text>
</comment>
<comment type="function">
    <text evidence="13">Involved in the heme biosynthesis. Catalyzes the anaerobic oxidative decarboxylation of propionate groups of rings A and B of coproporphyrinogen III to yield the vinyl groups in protoporphyrinogen IX.</text>
</comment>
<dbReference type="InterPro" id="IPR004558">
    <property type="entry name" value="Coprogen_oxidase_HemN"/>
</dbReference>
<evidence type="ECO:0000256" key="10">
    <source>
        <dbReference type="ARBA" id="ARBA00023004"/>
    </source>
</evidence>
<comment type="caution">
    <text evidence="19">The sequence shown here is derived from an EMBL/GenBank/DDBJ whole genome shotgun (WGS) entry which is preliminary data.</text>
</comment>
<comment type="subunit">
    <text evidence="4">Monomer.</text>
</comment>
<evidence type="ECO:0000256" key="17">
    <source>
        <dbReference type="PIRSR" id="PIRSR000167-2"/>
    </source>
</evidence>
<evidence type="ECO:0000256" key="6">
    <source>
        <dbReference type="ARBA" id="ARBA00022490"/>
    </source>
</evidence>
<evidence type="ECO:0000256" key="8">
    <source>
        <dbReference type="ARBA" id="ARBA00022723"/>
    </source>
</evidence>
<dbReference type="SFLD" id="SFLDG01065">
    <property type="entry name" value="anaerobic_coproporphyrinogen-I"/>
    <property type="match status" value="1"/>
</dbReference>
<keyword evidence="12 15" id="KW-0627">Porphyrin biosynthesis</keyword>
<comment type="pathway">
    <text evidence="2 15">Porphyrin-containing compound metabolism; protoporphyrin-IX biosynthesis; protoporphyrinogen-IX from coproporphyrinogen-III (AdoMet route): step 1/1.</text>
</comment>
<keyword evidence="9 15" id="KW-0560">Oxidoreductase</keyword>
<feature type="binding site" evidence="16">
    <location>
        <position position="114"/>
    </location>
    <ligand>
        <name>S-adenosyl-L-methionine</name>
        <dbReference type="ChEBI" id="CHEBI:59789"/>
        <label>1</label>
    </ligand>
</feature>
<dbReference type="GO" id="GO:0051989">
    <property type="term" value="F:coproporphyrinogen dehydrogenase activity"/>
    <property type="evidence" value="ECO:0007669"/>
    <property type="project" value="UniProtKB-EC"/>
</dbReference>
<dbReference type="InterPro" id="IPR023404">
    <property type="entry name" value="rSAM_horseshoe"/>
</dbReference>
<evidence type="ECO:0000256" key="15">
    <source>
        <dbReference type="PIRNR" id="PIRNR000167"/>
    </source>
</evidence>
<feature type="binding site" evidence="16">
    <location>
        <position position="211"/>
    </location>
    <ligand>
        <name>S-adenosyl-L-methionine</name>
        <dbReference type="ChEBI" id="CHEBI:59789"/>
        <label>2</label>
    </ligand>
</feature>
<dbReference type="InterPro" id="IPR058240">
    <property type="entry name" value="rSAM_sf"/>
</dbReference>
<keyword evidence="20" id="KW-1185">Reference proteome</keyword>
<dbReference type="Pfam" id="PF04055">
    <property type="entry name" value="Radical_SAM"/>
    <property type="match status" value="1"/>
</dbReference>
<keyword evidence="11 15" id="KW-0411">Iron-sulfur</keyword>
<evidence type="ECO:0000259" key="18">
    <source>
        <dbReference type="PROSITE" id="PS51918"/>
    </source>
</evidence>
<dbReference type="CDD" id="cd01335">
    <property type="entry name" value="Radical_SAM"/>
    <property type="match status" value="1"/>
</dbReference>
<dbReference type="PANTHER" id="PTHR13932">
    <property type="entry name" value="COPROPORPHYRINIGEN III OXIDASE"/>
    <property type="match status" value="1"/>
</dbReference>
<keyword evidence="7 15" id="KW-0949">S-adenosyl-L-methionine</keyword>
<dbReference type="InterPro" id="IPR006638">
    <property type="entry name" value="Elp3/MiaA/NifB-like_rSAM"/>
</dbReference>
<dbReference type="UniPathway" id="UPA00251">
    <property type="reaction ID" value="UER00323"/>
</dbReference>
<sequence>MITGMQQLLTKYNVPVPRYTSYPTVPNWHEITSTSKWRQVFSEQFNIHNTGEGLSLYIHLPFCESLCTYCGCNKKITRQHYVENTYIDAVVREWKLYTRLMTQTPIIREVHLGGGTPTFFSPENLVDLLTRIFSDAIIHPQHAFSFEGHPNNTTAEHLKALYQMGFRRVSYGVQDSDPLVQKMINRVQPMENVRIATETARSIGFTSVNFDLIYGLPFQNVDSMRKTFEDVLALKPDRIAFYNYAHVPWKSKAQRLFTEMDLPSADLKMQLYRLGKEVLTNAGYTDIGMDHFALPGDELYKAYEQGKLHRNFMGYTTTNSSLLLSLGISSISDAGVAYVQNVKDLAPYYKAIDAGELPVVKGYYLNDIDKVFRKHILDIACKGMTIIDKHPYQEIITNKVLPKLTLLEEDGLVVLKDNKKVIVTPLGHHFIRNICNAFDVFQPNGIGAINQYSKAI</sequence>
<feature type="binding site" evidence="17">
    <location>
        <position position="70"/>
    </location>
    <ligand>
        <name>[4Fe-4S] cluster</name>
        <dbReference type="ChEBI" id="CHEBI:49883"/>
        <note>4Fe-4S-S-AdoMet</note>
    </ligand>
</feature>
<evidence type="ECO:0000313" key="20">
    <source>
        <dbReference type="Proteomes" id="UP000249547"/>
    </source>
</evidence>
<accession>A0A327Q629</accession>
<dbReference type="AlphaFoldDB" id="A0A327Q629"/>
<dbReference type="SUPFAM" id="SSF102114">
    <property type="entry name" value="Radical SAM enzymes"/>
    <property type="match status" value="1"/>
</dbReference>
<protein>
    <recommendedName>
        <fullName evidence="15">Coproporphyrinogen-III oxidase</fullName>
        <ecNumber evidence="15">1.3.98.3</ecNumber>
    </recommendedName>
</protein>
<keyword evidence="5 15" id="KW-0004">4Fe-4S</keyword>
<feature type="binding site" evidence="16">
    <location>
        <position position="174"/>
    </location>
    <ligand>
        <name>S-adenosyl-L-methionine</name>
        <dbReference type="ChEBI" id="CHEBI:59789"/>
        <label>2</label>
    </ligand>
</feature>
<evidence type="ECO:0000256" key="13">
    <source>
        <dbReference type="ARBA" id="ARBA00024295"/>
    </source>
</evidence>
<feature type="binding site" evidence="16">
    <location>
        <position position="57"/>
    </location>
    <ligand>
        <name>S-adenosyl-L-methionine</name>
        <dbReference type="ChEBI" id="CHEBI:59789"/>
        <label>1</label>
    </ligand>
</feature>
<evidence type="ECO:0000256" key="14">
    <source>
        <dbReference type="ARBA" id="ARBA00048321"/>
    </source>
</evidence>
<dbReference type="GO" id="GO:0005737">
    <property type="term" value="C:cytoplasm"/>
    <property type="evidence" value="ECO:0007669"/>
    <property type="project" value="UniProtKB-SubCell"/>
</dbReference>
<evidence type="ECO:0000256" key="3">
    <source>
        <dbReference type="ARBA" id="ARBA00005493"/>
    </source>
</evidence>
<dbReference type="InterPro" id="IPR034505">
    <property type="entry name" value="Coproporphyrinogen-III_oxidase"/>
</dbReference>
<feature type="binding site" evidence="16">
    <location>
        <position position="245"/>
    </location>
    <ligand>
        <name>S-adenosyl-L-methionine</name>
        <dbReference type="ChEBI" id="CHEBI:59789"/>
        <label>2</label>
    </ligand>
</feature>
<comment type="catalytic activity">
    <reaction evidence="14 15">
        <text>coproporphyrinogen III + 2 S-adenosyl-L-methionine = protoporphyrinogen IX + 2 5'-deoxyadenosine + 2 L-methionine + 2 CO2</text>
        <dbReference type="Rhea" id="RHEA:15425"/>
        <dbReference type="ChEBI" id="CHEBI:16526"/>
        <dbReference type="ChEBI" id="CHEBI:17319"/>
        <dbReference type="ChEBI" id="CHEBI:57307"/>
        <dbReference type="ChEBI" id="CHEBI:57309"/>
        <dbReference type="ChEBI" id="CHEBI:57844"/>
        <dbReference type="ChEBI" id="CHEBI:59789"/>
        <dbReference type="EC" id="1.3.98.3"/>
    </reaction>
</comment>
<dbReference type="RefSeq" id="WP_245952793.1">
    <property type="nucleotide sequence ID" value="NZ_QLLL01000011.1"/>
</dbReference>
<feature type="binding site" evidence="17">
    <location>
        <position position="67"/>
    </location>
    <ligand>
        <name>[4Fe-4S] cluster</name>
        <dbReference type="ChEBI" id="CHEBI:49883"/>
        <note>4Fe-4S-S-AdoMet</note>
    </ligand>
</feature>
<dbReference type="GO" id="GO:0051539">
    <property type="term" value="F:4 iron, 4 sulfur cluster binding"/>
    <property type="evidence" value="ECO:0007669"/>
    <property type="project" value="UniProtKB-KW"/>
</dbReference>
<keyword evidence="8 15" id="KW-0479">Metal-binding</keyword>
<evidence type="ECO:0000256" key="12">
    <source>
        <dbReference type="ARBA" id="ARBA00023244"/>
    </source>
</evidence>
<dbReference type="Proteomes" id="UP000249547">
    <property type="component" value="Unassembled WGS sequence"/>
</dbReference>
<dbReference type="InterPro" id="IPR007197">
    <property type="entry name" value="rSAM"/>
</dbReference>
<name>A0A327Q629_9BACT</name>
<dbReference type="Gene3D" id="3.80.30.20">
    <property type="entry name" value="tm_1862 like domain"/>
    <property type="match status" value="1"/>
</dbReference>
<organism evidence="19 20">
    <name type="scientific">Chitinophaga skermanii</name>
    <dbReference type="NCBI Taxonomy" id="331697"/>
    <lineage>
        <taxon>Bacteria</taxon>
        <taxon>Pseudomonadati</taxon>
        <taxon>Bacteroidota</taxon>
        <taxon>Chitinophagia</taxon>
        <taxon>Chitinophagales</taxon>
        <taxon>Chitinophagaceae</taxon>
        <taxon>Chitinophaga</taxon>
    </lineage>
</organism>
<dbReference type="PIRSF" id="PIRSF000167">
    <property type="entry name" value="HemN"/>
    <property type="match status" value="1"/>
</dbReference>
<feature type="domain" description="Radical SAM core" evidence="18">
    <location>
        <begin position="48"/>
        <end position="285"/>
    </location>
</feature>
<evidence type="ECO:0000313" key="19">
    <source>
        <dbReference type="EMBL" id="RAI98662.1"/>
    </source>
</evidence>
<feature type="binding site" evidence="16">
    <location>
        <position position="147"/>
    </location>
    <ligand>
        <name>S-adenosyl-L-methionine</name>
        <dbReference type="ChEBI" id="CHEBI:59789"/>
        <label>1</label>
    </ligand>
</feature>
<gene>
    <name evidence="19" type="ORF">LX64_04647</name>
</gene>
<feature type="binding site" evidence="16">
    <location>
        <position position="186"/>
    </location>
    <ligand>
        <name>S-adenosyl-L-methionine</name>
        <dbReference type="ChEBI" id="CHEBI:59789"/>
        <label>2</label>
    </ligand>
</feature>
<dbReference type="Gene3D" id="1.10.10.920">
    <property type="match status" value="1"/>
</dbReference>
<dbReference type="EMBL" id="QLLL01000011">
    <property type="protein sequence ID" value="RAI98662.1"/>
    <property type="molecule type" value="Genomic_DNA"/>
</dbReference>
<feature type="binding site" evidence="17">
    <location>
        <position position="63"/>
    </location>
    <ligand>
        <name>[4Fe-4S] cluster</name>
        <dbReference type="ChEBI" id="CHEBI:49883"/>
        <note>4Fe-4S-S-AdoMet</note>
    </ligand>
</feature>
<evidence type="ECO:0000256" key="16">
    <source>
        <dbReference type="PIRSR" id="PIRSR000167-1"/>
    </source>
</evidence>
<dbReference type="EC" id="1.3.98.3" evidence="15"/>
<feature type="binding site" evidence="16">
    <location>
        <position position="331"/>
    </location>
    <ligand>
        <name>S-adenosyl-L-methionine</name>
        <dbReference type="ChEBI" id="CHEBI:59789"/>
        <label>1</label>
    </ligand>
</feature>
<evidence type="ECO:0000256" key="4">
    <source>
        <dbReference type="ARBA" id="ARBA00011245"/>
    </source>
</evidence>
<evidence type="ECO:0000256" key="9">
    <source>
        <dbReference type="ARBA" id="ARBA00023002"/>
    </source>
</evidence>
<evidence type="ECO:0000256" key="2">
    <source>
        <dbReference type="ARBA" id="ARBA00004785"/>
    </source>
</evidence>
<comment type="subcellular location">
    <subcellularLocation>
        <location evidence="1 15">Cytoplasm</location>
    </subcellularLocation>
</comment>
<keyword evidence="10 15" id="KW-0408">Iron</keyword>
<dbReference type="GO" id="GO:0046872">
    <property type="term" value="F:metal ion binding"/>
    <property type="evidence" value="ECO:0007669"/>
    <property type="project" value="UniProtKB-KW"/>
</dbReference>
<evidence type="ECO:0000256" key="11">
    <source>
        <dbReference type="ARBA" id="ARBA00023014"/>
    </source>
</evidence>
<evidence type="ECO:0000256" key="5">
    <source>
        <dbReference type="ARBA" id="ARBA00022485"/>
    </source>
</evidence>
<dbReference type="GO" id="GO:0004109">
    <property type="term" value="F:coproporphyrinogen oxidase activity"/>
    <property type="evidence" value="ECO:0007669"/>
    <property type="project" value="InterPro"/>
</dbReference>
<feature type="binding site" evidence="16">
    <location>
        <begin position="69"/>
        <end position="71"/>
    </location>
    <ligand>
        <name>S-adenosyl-L-methionine</name>
        <dbReference type="ChEBI" id="CHEBI:59789"/>
        <label>2</label>
    </ligand>
</feature>
<reference evidence="19 20" key="1">
    <citation type="submission" date="2018-06" db="EMBL/GenBank/DDBJ databases">
        <title>Genomic Encyclopedia of Archaeal and Bacterial Type Strains, Phase II (KMG-II): from individual species to whole genera.</title>
        <authorList>
            <person name="Goeker M."/>
        </authorList>
    </citation>
    <scope>NUCLEOTIDE SEQUENCE [LARGE SCALE GENOMIC DNA]</scope>
    <source>
        <strain evidence="19 20">DSM 23857</strain>
    </source>
</reference>
<dbReference type="NCBIfam" id="TIGR00538">
    <property type="entry name" value="hemN"/>
    <property type="match status" value="1"/>
</dbReference>
<dbReference type="PANTHER" id="PTHR13932:SF6">
    <property type="entry name" value="OXYGEN-INDEPENDENT COPROPORPHYRINOGEN III OXIDASE"/>
    <property type="match status" value="1"/>
</dbReference>
<dbReference type="SMART" id="SM00729">
    <property type="entry name" value="Elp3"/>
    <property type="match status" value="1"/>
</dbReference>
<dbReference type="SFLD" id="SFLDS00029">
    <property type="entry name" value="Radical_SAM"/>
    <property type="match status" value="1"/>
</dbReference>
<evidence type="ECO:0000256" key="1">
    <source>
        <dbReference type="ARBA" id="ARBA00004496"/>
    </source>
</evidence>
<proteinExistence type="inferred from homology"/>
<feature type="binding site" evidence="16">
    <location>
        <begin position="115"/>
        <end position="116"/>
    </location>
    <ligand>
        <name>S-adenosyl-L-methionine</name>
        <dbReference type="ChEBI" id="CHEBI:59789"/>
        <label>2</label>
    </ligand>
</feature>
<dbReference type="PROSITE" id="PS51918">
    <property type="entry name" value="RADICAL_SAM"/>
    <property type="match status" value="1"/>
</dbReference>